<dbReference type="AlphaFoldDB" id="A0AA39U622"/>
<name>A0AA39U622_9AGAR</name>
<gene>
    <name evidence="3" type="ORF">IW261DRAFT_1612138</name>
</gene>
<evidence type="ECO:0000313" key="4">
    <source>
        <dbReference type="Proteomes" id="UP001175227"/>
    </source>
</evidence>
<dbReference type="Gene3D" id="1.10.510.10">
    <property type="entry name" value="Transferase(Phosphotransferase) domain 1"/>
    <property type="match status" value="1"/>
</dbReference>
<dbReference type="GO" id="GO:0005524">
    <property type="term" value="F:ATP binding"/>
    <property type="evidence" value="ECO:0007669"/>
    <property type="project" value="InterPro"/>
</dbReference>
<dbReference type="Pfam" id="PF07714">
    <property type="entry name" value="PK_Tyr_Ser-Thr"/>
    <property type="match status" value="1"/>
</dbReference>
<evidence type="ECO:0000256" key="1">
    <source>
        <dbReference type="SAM" id="MobiDB-lite"/>
    </source>
</evidence>
<dbReference type="InterPro" id="IPR001245">
    <property type="entry name" value="Ser-Thr/Tyr_kinase_cat_dom"/>
</dbReference>
<feature type="compositionally biased region" description="Basic residues" evidence="1">
    <location>
        <begin position="477"/>
        <end position="487"/>
    </location>
</feature>
<evidence type="ECO:0000313" key="3">
    <source>
        <dbReference type="EMBL" id="KAK0471434.1"/>
    </source>
</evidence>
<proteinExistence type="predicted"/>
<dbReference type="Proteomes" id="UP001175227">
    <property type="component" value="Unassembled WGS sequence"/>
</dbReference>
<protein>
    <submittedName>
        <fullName evidence="3">Kinase-like domain-containing protein</fullName>
    </submittedName>
</protein>
<evidence type="ECO:0000259" key="2">
    <source>
        <dbReference type="PROSITE" id="PS50011"/>
    </source>
</evidence>
<keyword evidence="4" id="KW-1185">Reference proteome</keyword>
<dbReference type="InterPro" id="IPR011009">
    <property type="entry name" value="Kinase-like_dom_sf"/>
</dbReference>
<dbReference type="InterPro" id="IPR000719">
    <property type="entry name" value="Prot_kinase_dom"/>
</dbReference>
<sequence>MYPSHVSHTTISMDRTGSGGSALSGWNTWFTKLYGPSLSQVGNSWTQIELDYGLAESVARAQVRSQVQTLIYGISSPWRSVKLTPQPVVAVVMDVLKQELDGSRNAGWYRTTCMKCLRELCKARGAVPSSLFLQDVTKEGDNAIDGGGFADIWKGRFRDTQVCLKVLRVFGTDEQKAKVLREFCREALVWRQFRHPNVLPFLGVSEELFAPRYCLISPWMVNGNIISYLKTHPDHDRLTSLAQIAKGMKYLHNHNPPIAHADIRGANILVMDDLRCCLADFGLSLFAESQTLDSASKMGKGSVRWLAPEHLDPNAVINRAYITKRDIYAYGCTVVEIYTGKPPFSDIKSEPAVMLAVIEGRRPRRPKHLLQDGLWWLAMTCLLPSPSQRPTAERISKVLADRNILAGRWSNGRIGRAGTNTVVQNHSNLTETNVSEIVEEWHRRNMIPPTPRAIPLSRISSKRVSFLLPYPEAGTSRRRLTRRNHLRQSREIPSGSPSPEPAGHLADSGVESELAWITSASYSGPFHPETLPYLGTSMYLPDSDSEPGLHRRIYNHENYQFMTRLDSTVDYPQLD</sequence>
<comment type="caution">
    <text evidence="3">The sequence shown here is derived from an EMBL/GenBank/DDBJ whole genome shotgun (WGS) entry which is preliminary data.</text>
</comment>
<keyword evidence="3" id="KW-0808">Transferase</keyword>
<dbReference type="EMBL" id="JAUEPR010000051">
    <property type="protein sequence ID" value="KAK0471434.1"/>
    <property type="molecule type" value="Genomic_DNA"/>
</dbReference>
<feature type="region of interest" description="Disordered" evidence="1">
    <location>
        <begin position="477"/>
        <end position="507"/>
    </location>
</feature>
<dbReference type="PANTHER" id="PTHR44329">
    <property type="entry name" value="SERINE/THREONINE-PROTEIN KINASE TNNI3K-RELATED"/>
    <property type="match status" value="1"/>
</dbReference>
<dbReference type="PROSITE" id="PS50011">
    <property type="entry name" value="PROTEIN_KINASE_DOM"/>
    <property type="match status" value="1"/>
</dbReference>
<accession>A0AA39U622</accession>
<reference evidence="3" key="1">
    <citation type="submission" date="2023-06" db="EMBL/GenBank/DDBJ databases">
        <authorList>
            <consortium name="Lawrence Berkeley National Laboratory"/>
            <person name="Ahrendt S."/>
            <person name="Sahu N."/>
            <person name="Indic B."/>
            <person name="Wong-Bajracharya J."/>
            <person name="Merenyi Z."/>
            <person name="Ke H.-M."/>
            <person name="Monk M."/>
            <person name="Kocsube S."/>
            <person name="Drula E."/>
            <person name="Lipzen A."/>
            <person name="Balint B."/>
            <person name="Henrissat B."/>
            <person name="Andreopoulos B."/>
            <person name="Martin F.M."/>
            <person name="Harder C.B."/>
            <person name="Rigling D."/>
            <person name="Ford K.L."/>
            <person name="Foster G.D."/>
            <person name="Pangilinan J."/>
            <person name="Papanicolaou A."/>
            <person name="Barry K."/>
            <person name="LaButti K."/>
            <person name="Viragh M."/>
            <person name="Koriabine M."/>
            <person name="Yan M."/>
            <person name="Riley R."/>
            <person name="Champramary S."/>
            <person name="Plett K.L."/>
            <person name="Tsai I.J."/>
            <person name="Slot J."/>
            <person name="Sipos G."/>
            <person name="Plett J."/>
            <person name="Nagy L.G."/>
            <person name="Grigoriev I.V."/>
        </authorList>
    </citation>
    <scope>NUCLEOTIDE SEQUENCE</scope>
    <source>
        <strain evidence="3">ICMP 16352</strain>
    </source>
</reference>
<dbReference type="InterPro" id="IPR051681">
    <property type="entry name" value="Ser/Thr_Kinases-Pseudokinases"/>
</dbReference>
<organism evidence="3 4">
    <name type="scientific">Armillaria novae-zelandiae</name>
    <dbReference type="NCBI Taxonomy" id="153914"/>
    <lineage>
        <taxon>Eukaryota</taxon>
        <taxon>Fungi</taxon>
        <taxon>Dikarya</taxon>
        <taxon>Basidiomycota</taxon>
        <taxon>Agaricomycotina</taxon>
        <taxon>Agaricomycetes</taxon>
        <taxon>Agaricomycetidae</taxon>
        <taxon>Agaricales</taxon>
        <taxon>Marasmiineae</taxon>
        <taxon>Physalacriaceae</taxon>
        <taxon>Armillaria</taxon>
    </lineage>
</organism>
<dbReference type="GO" id="GO:0004674">
    <property type="term" value="F:protein serine/threonine kinase activity"/>
    <property type="evidence" value="ECO:0007669"/>
    <property type="project" value="TreeGrafter"/>
</dbReference>
<keyword evidence="3" id="KW-0418">Kinase</keyword>
<dbReference type="SUPFAM" id="SSF56112">
    <property type="entry name" value="Protein kinase-like (PK-like)"/>
    <property type="match status" value="1"/>
</dbReference>
<feature type="domain" description="Protein kinase" evidence="2">
    <location>
        <begin position="138"/>
        <end position="405"/>
    </location>
</feature>